<dbReference type="EMBL" id="JBHTAG010000002">
    <property type="protein sequence ID" value="MFC7096515.1"/>
    <property type="molecule type" value="Genomic_DNA"/>
</dbReference>
<evidence type="ECO:0000259" key="1">
    <source>
        <dbReference type="Pfam" id="PF24035"/>
    </source>
</evidence>
<dbReference type="AlphaFoldDB" id="A0ABD5WSC5"/>
<dbReference type="Gene3D" id="1.10.10.10">
    <property type="entry name" value="Winged helix-like DNA-binding domain superfamily/Winged helix DNA-binding domain"/>
    <property type="match status" value="1"/>
</dbReference>
<dbReference type="SUPFAM" id="SSF46785">
    <property type="entry name" value="Winged helix' DNA-binding domain"/>
    <property type="match status" value="1"/>
</dbReference>
<proteinExistence type="predicted"/>
<dbReference type="GeneID" id="79269595"/>
<keyword evidence="3" id="KW-1185">Reference proteome</keyword>
<name>A0ABD5WSC5_9EURY</name>
<reference evidence="2 3" key="1">
    <citation type="journal article" date="2019" name="Int. J. Syst. Evol. Microbiol.">
        <title>The Global Catalogue of Microorganisms (GCM) 10K type strain sequencing project: providing services to taxonomists for standard genome sequencing and annotation.</title>
        <authorList>
            <consortium name="The Broad Institute Genomics Platform"/>
            <consortium name="The Broad Institute Genome Sequencing Center for Infectious Disease"/>
            <person name="Wu L."/>
            <person name="Ma J."/>
        </authorList>
    </citation>
    <scope>NUCLEOTIDE SEQUENCE [LARGE SCALE GENOMIC DNA]</scope>
    <source>
        <strain evidence="2 3">DT55</strain>
    </source>
</reference>
<dbReference type="Pfam" id="PF24035">
    <property type="entry name" value="DUF7344"/>
    <property type="match status" value="1"/>
</dbReference>
<accession>A0ABD5WSC5</accession>
<organism evidence="2 3">
    <name type="scientific">Halobaculum marinum</name>
    <dbReference type="NCBI Taxonomy" id="3031996"/>
    <lineage>
        <taxon>Archaea</taxon>
        <taxon>Methanobacteriati</taxon>
        <taxon>Methanobacteriota</taxon>
        <taxon>Stenosarchaea group</taxon>
        <taxon>Halobacteria</taxon>
        <taxon>Halobacteriales</taxon>
        <taxon>Haloferacaceae</taxon>
        <taxon>Halobaculum</taxon>
    </lineage>
</organism>
<sequence length="113" mass="12766">MIVEAADDAPSMDTMLDVLANGYRRRLLAALLEHNPQDDRDPQLPADTICSDEDLETLKIRMRHTHLPKLEGAGVVEWDREANSVRKGPHFDEIRPLLELMSAHADELPGCWV</sequence>
<gene>
    <name evidence="2" type="ORF">ACFQKD_04290</name>
</gene>
<dbReference type="InterPro" id="IPR055768">
    <property type="entry name" value="DUF7344"/>
</dbReference>
<comment type="caution">
    <text evidence="2">The sequence shown here is derived from an EMBL/GenBank/DDBJ whole genome shotgun (WGS) entry which is preliminary data.</text>
</comment>
<evidence type="ECO:0000313" key="3">
    <source>
        <dbReference type="Proteomes" id="UP001596388"/>
    </source>
</evidence>
<evidence type="ECO:0000313" key="2">
    <source>
        <dbReference type="EMBL" id="MFC7096515.1"/>
    </source>
</evidence>
<feature type="domain" description="DUF7344" evidence="1">
    <location>
        <begin position="51"/>
        <end position="86"/>
    </location>
</feature>
<dbReference type="InterPro" id="IPR036390">
    <property type="entry name" value="WH_DNA-bd_sf"/>
</dbReference>
<dbReference type="RefSeq" id="WP_276239015.1">
    <property type="nucleotide sequence ID" value="NZ_CP119989.1"/>
</dbReference>
<dbReference type="InterPro" id="IPR036388">
    <property type="entry name" value="WH-like_DNA-bd_sf"/>
</dbReference>
<protein>
    <submittedName>
        <fullName evidence="2">ArsR family transcriptional regulator</fullName>
    </submittedName>
</protein>
<dbReference type="Proteomes" id="UP001596388">
    <property type="component" value="Unassembled WGS sequence"/>
</dbReference>